<accession>A0ABD3DNF2</accession>
<evidence type="ECO:0000256" key="2">
    <source>
        <dbReference type="ARBA" id="ARBA00023004"/>
    </source>
</evidence>
<organism evidence="4 5">
    <name type="scientific">Castilleja foliolosa</name>
    <dbReference type="NCBI Taxonomy" id="1961234"/>
    <lineage>
        <taxon>Eukaryota</taxon>
        <taxon>Viridiplantae</taxon>
        <taxon>Streptophyta</taxon>
        <taxon>Embryophyta</taxon>
        <taxon>Tracheophyta</taxon>
        <taxon>Spermatophyta</taxon>
        <taxon>Magnoliopsida</taxon>
        <taxon>eudicotyledons</taxon>
        <taxon>Gunneridae</taxon>
        <taxon>Pentapetalae</taxon>
        <taxon>asterids</taxon>
        <taxon>lamiids</taxon>
        <taxon>Lamiales</taxon>
        <taxon>Orobanchaceae</taxon>
        <taxon>Pedicularideae</taxon>
        <taxon>Castillejinae</taxon>
        <taxon>Castilleja</taxon>
    </lineage>
</organism>
<dbReference type="SUPFAM" id="SSF48264">
    <property type="entry name" value="Cytochrome P450"/>
    <property type="match status" value="1"/>
</dbReference>
<keyword evidence="1" id="KW-0479">Metal-binding</keyword>
<name>A0ABD3DNF2_9LAMI</name>
<dbReference type="GO" id="GO:0046872">
    <property type="term" value="F:metal ion binding"/>
    <property type="evidence" value="ECO:0007669"/>
    <property type="project" value="UniProtKB-KW"/>
</dbReference>
<keyword evidence="5" id="KW-1185">Reference proteome</keyword>
<dbReference type="InterPro" id="IPR036915">
    <property type="entry name" value="Cyclin-like_sf"/>
</dbReference>
<evidence type="ECO:0000259" key="3">
    <source>
        <dbReference type="Pfam" id="PF00134"/>
    </source>
</evidence>
<feature type="domain" description="Cyclin N-terminal" evidence="3">
    <location>
        <begin position="192"/>
        <end position="253"/>
    </location>
</feature>
<dbReference type="InterPro" id="IPR001128">
    <property type="entry name" value="Cyt_P450"/>
</dbReference>
<dbReference type="Pfam" id="PF00134">
    <property type="entry name" value="Cyclin_N"/>
    <property type="match status" value="1"/>
</dbReference>
<dbReference type="PANTHER" id="PTHR24286">
    <property type="entry name" value="CYTOCHROME P450 26"/>
    <property type="match status" value="1"/>
</dbReference>
<protein>
    <recommendedName>
        <fullName evidence="3">Cyclin N-terminal domain-containing protein</fullName>
    </recommendedName>
</protein>
<dbReference type="InterPro" id="IPR036396">
    <property type="entry name" value="Cyt_P450_sf"/>
</dbReference>
<dbReference type="InterPro" id="IPR006671">
    <property type="entry name" value="Cyclin_N"/>
</dbReference>
<dbReference type="Gene3D" id="1.10.630.10">
    <property type="entry name" value="Cytochrome P450"/>
    <property type="match status" value="1"/>
</dbReference>
<keyword evidence="2" id="KW-0408">Iron</keyword>
<dbReference type="Gene3D" id="1.10.472.10">
    <property type="entry name" value="Cyclin-like"/>
    <property type="match status" value="1"/>
</dbReference>
<dbReference type="Pfam" id="PF00067">
    <property type="entry name" value="p450"/>
    <property type="match status" value="1"/>
</dbReference>
<gene>
    <name evidence="4" type="ORF">CASFOL_014239</name>
</gene>
<evidence type="ECO:0000256" key="1">
    <source>
        <dbReference type="ARBA" id="ARBA00022723"/>
    </source>
</evidence>
<evidence type="ECO:0000313" key="5">
    <source>
        <dbReference type="Proteomes" id="UP001632038"/>
    </source>
</evidence>
<dbReference type="EMBL" id="JAVIJP010000016">
    <property type="protein sequence ID" value="KAL3643424.1"/>
    <property type="molecule type" value="Genomic_DNA"/>
</dbReference>
<dbReference type="Proteomes" id="UP001632038">
    <property type="component" value="Unassembled WGS sequence"/>
</dbReference>
<reference evidence="5" key="1">
    <citation type="journal article" date="2024" name="IScience">
        <title>Strigolactones Initiate the Formation of Haustorium-like Structures in Castilleja.</title>
        <authorList>
            <person name="Buerger M."/>
            <person name="Peterson D."/>
            <person name="Chory J."/>
        </authorList>
    </citation>
    <scope>NUCLEOTIDE SEQUENCE [LARGE SCALE GENOMIC DNA]</scope>
</reference>
<sequence>MGVLAFYRWLAEKYPMVVVDVVEEEAMVIEEVTIPEEQEAIIKGKEDKGLSWADTKKMVITGRVIQETLRVASILSFTDREAVEDVEFGGYLIPKGWKVLPLFRTLKTGEIKSPVQPISSTHQSKDCIIIDDDENNDVPMFVQHTETLLEEIDKMDVEVEMEVIDGDDDEAVIDIYSGDKNNPLAVTEYIDDIYEYFQKIESISCVSPNYMDHQCDITERMRGILIDWLIEVHCKFELMDETLYLTGNIIDRF</sequence>
<proteinExistence type="predicted"/>
<dbReference type="SUPFAM" id="SSF47954">
    <property type="entry name" value="Cyclin-like"/>
    <property type="match status" value="1"/>
</dbReference>
<dbReference type="PANTHER" id="PTHR24286:SF10">
    <property type="entry name" value="ABSCISIC ACID 8'-HYDROXYLASE 1"/>
    <property type="match status" value="1"/>
</dbReference>
<dbReference type="AlphaFoldDB" id="A0ABD3DNF2"/>
<evidence type="ECO:0000313" key="4">
    <source>
        <dbReference type="EMBL" id="KAL3643424.1"/>
    </source>
</evidence>
<comment type="caution">
    <text evidence="4">The sequence shown here is derived from an EMBL/GenBank/DDBJ whole genome shotgun (WGS) entry which is preliminary data.</text>
</comment>